<evidence type="ECO:0000313" key="4">
    <source>
        <dbReference type="Proteomes" id="UP000503096"/>
    </source>
</evidence>
<dbReference type="PANTHER" id="PTHR42928:SF5">
    <property type="entry name" value="BLR1237 PROTEIN"/>
    <property type="match status" value="1"/>
</dbReference>
<dbReference type="Gene3D" id="3.40.190.150">
    <property type="entry name" value="Bordetella uptake gene, domain 1"/>
    <property type="match status" value="1"/>
</dbReference>
<feature type="signal peptide" evidence="2">
    <location>
        <begin position="1"/>
        <end position="19"/>
    </location>
</feature>
<sequence>MRKLAVAIALSLFASFALAQAPAFPSRPVTLISPFPPGGSTDAIARIMAEKMRGPLGQTVVVENVGGAGGSIGAGRVARSTPDGYTIDIGQWDNHVANGVVYTLNYDLQKDFEPIGLLSMNPQLLLARKTLPVDDMKGLVAWMKANPGKANFANQQAAAQTAAVLMQQLTGTTVLLVPYRGGGPAMTDLMAGNIDLLAIQAAAAMAQVKAGTVKALANLAPKRSPAVPDVPSADEAGVPGLYLPGWFGLFAPKGTPKDVVAKLNAAMVQVLADPVVQARFKELGLDVASREQQTPEGFAAFHKAEIEKWWPIIKAAGIKAE</sequence>
<feature type="chain" id="PRO_5026934947" description="Tripartite-type tricarboxylate transporter, receptor component TctC" evidence="2">
    <location>
        <begin position="20"/>
        <end position="321"/>
    </location>
</feature>
<dbReference type="Proteomes" id="UP000503096">
    <property type="component" value="Chromosome"/>
</dbReference>
<organism evidence="3 4">
    <name type="scientific">Usitatibacter palustris</name>
    <dbReference type="NCBI Taxonomy" id="2732487"/>
    <lineage>
        <taxon>Bacteria</taxon>
        <taxon>Pseudomonadati</taxon>
        <taxon>Pseudomonadota</taxon>
        <taxon>Betaproteobacteria</taxon>
        <taxon>Nitrosomonadales</taxon>
        <taxon>Usitatibacteraceae</taxon>
        <taxon>Usitatibacter</taxon>
    </lineage>
</organism>
<dbReference type="PIRSF" id="PIRSF017082">
    <property type="entry name" value="YflP"/>
    <property type="match status" value="1"/>
</dbReference>
<proteinExistence type="inferred from homology"/>
<dbReference type="InterPro" id="IPR042100">
    <property type="entry name" value="Bug_dom1"/>
</dbReference>
<dbReference type="InterPro" id="IPR005064">
    <property type="entry name" value="BUG"/>
</dbReference>
<keyword evidence="4" id="KW-1185">Reference proteome</keyword>
<dbReference type="EMBL" id="CP053073">
    <property type="protein sequence ID" value="QJR16811.1"/>
    <property type="molecule type" value="Genomic_DNA"/>
</dbReference>
<dbReference type="Gene3D" id="3.40.190.10">
    <property type="entry name" value="Periplasmic binding protein-like II"/>
    <property type="match status" value="1"/>
</dbReference>
<dbReference type="InParanoid" id="A0A6M4HB64"/>
<dbReference type="RefSeq" id="WP_171165252.1">
    <property type="nucleotide sequence ID" value="NZ_CP053073.1"/>
</dbReference>
<name>A0A6M4HB64_9PROT</name>
<evidence type="ECO:0000313" key="3">
    <source>
        <dbReference type="EMBL" id="QJR16811.1"/>
    </source>
</evidence>
<accession>A0A6M4HB64</accession>
<evidence type="ECO:0000256" key="2">
    <source>
        <dbReference type="SAM" id="SignalP"/>
    </source>
</evidence>
<evidence type="ECO:0008006" key="5">
    <source>
        <dbReference type="Google" id="ProtNLM"/>
    </source>
</evidence>
<dbReference type="PANTHER" id="PTHR42928">
    <property type="entry name" value="TRICARBOXYLATE-BINDING PROTEIN"/>
    <property type="match status" value="1"/>
</dbReference>
<dbReference type="KEGG" id="upl:DSM104440_03647"/>
<dbReference type="SUPFAM" id="SSF53850">
    <property type="entry name" value="Periplasmic binding protein-like II"/>
    <property type="match status" value="1"/>
</dbReference>
<dbReference type="Pfam" id="PF03401">
    <property type="entry name" value="TctC"/>
    <property type="match status" value="1"/>
</dbReference>
<gene>
    <name evidence="3" type="ORF">DSM104440_03647</name>
</gene>
<evidence type="ECO:0000256" key="1">
    <source>
        <dbReference type="ARBA" id="ARBA00006987"/>
    </source>
</evidence>
<dbReference type="AlphaFoldDB" id="A0A6M4HB64"/>
<comment type="similarity">
    <text evidence="1">Belongs to the UPF0065 (bug) family.</text>
</comment>
<keyword evidence="2" id="KW-0732">Signal</keyword>
<reference evidence="3 4" key="1">
    <citation type="submission" date="2020-04" db="EMBL/GenBank/DDBJ databases">
        <title>Usitatibacter rugosus gen. nov., sp. nov. and Usitatibacter palustris sp. nov., novel members of Usitatibacteraceae fam. nov. within the order Nitrosomonadales isolated from soil.</title>
        <authorList>
            <person name="Huber K.J."/>
            <person name="Neumann-Schaal M."/>
            <person name="Geppert A."/>
            <person name="Luckner M."/>
            <person name="Wanner G."/>
            <person name="Overmann J."/>
        </authorList>
    </citation>
    <scope>NUCLEOTIDE SEQUENCE [LARGE SCALE GENOMIC DNA]</scope>
    <source>
        <strain evidence="3 4">Swamp67</strain>
    </source>
</reference>
<protein>
    <recommendedName>
        <fullName evidence="5">Tripartite-type tricarboxylate transporter, receptor component TctC</fullName>
    </recommendedName>
</protein>